<dbReference type="InterPro" id="IPR011037">
    <property type="entry name" value="Pyrv_Knase-like_insert_dom_sf"/>
</dbReference>
<keyword evidence="13" id="KW-0630">Potassium</keyword>
<dbReference type="FunFam" id="3.20.20.60:FF:000025">
    <property type="entry name" value="Pyruvate kinase"/>
    <property type="match status" value="1"/>
</dbReference>
<organism evidence="20 21">
    <name type="scientific">Sporobacter termitidis DSM 10068</name>
    <dbReference type="NCBI Taxonomy" id="1123282"/>
    <lineage>
        <taxon>Bacteria</taxon>
        <taxon>Bacillati</taxon>
        <taxon>Bacillota</taxon>
        <taxon>Clostridia</taxon>
        <taxon>Eubacteriales</taxon>
        <taxon>Oscillospiraceae</taxon>
        <taxon>Sporobacter</taxon>
    </lineage>
</organism>
<evidence type="ECO:0000256" key="17">
    <source>
        <dbReference type="RuleBase" id="RU000504"/>
    </source>
</evidence>
<dbReference type="GO" id="GO:0000287">
    <property type="term" value="F:magnesium ion binding"/>
    <property type="evidence" value="ECO:0007669"/>
    <property type="project" value="UniProtKB-UniRule"/>
</dbReference>
<evidence type="ECO:0000259" key="19">
    <source>
        <dbReference type="Pfam" id="PF02887"/>
    </source>
</evidence>
<keyword evidence="12 17" id="KW-0460">Magnesium</keyword>
<feature type="domain" description="Pyruvate kinase barrel" evidence="18">
    <location>
        <begin position="1"/>
        <end position="323"/>
    </location>
</feature>
<dbReference type="InterPro" id="IPR040442">
    <property type="entry name" value="Pyrv_kinase-like_dom_sf"/>
</dbReference>
<keyword evidence="8" id="KW-0479">Metal-binding</keyword>
<proteinExistence type="inferred from homology"/>
<sequence length="472" mass="50913">MRKTKIICTLGPAVDDIETIKKLLNAGVSAVRLNFSHGSHEEHLSRLNKFKAARDALGVSAASILDTKGPEVRIRTFGSGHVTLRSGAAFTITTDDVAGDEHRVSTTYVNLHNELKPGNRILLDDGLIELRVTEVRGRDVVCMVTNGGELSDHKSMNIPDVNIKIASLSEADERDILFAVANDMDFIAASFIRSAADVAAIREVLKKHGGENIKIIAKIENREGIKNLTDIVEASDAVMVARGDLGVEIDAWEVPIIQKRMIRDGTLAGKPVIVATQMLDSMIRNPRPTRAEVSDVANAVFDGASCVMLSGETAAGKYPLDSVITMDKTIRAAESAINFWKRFNSLSFEKKTAISDAISHACCTTAMDLGASAIITVTSSGHTARMISRFRPQCPIVALTEDDRVRRQLSISWGVTPKAGRVRKSTDELFEDGLEAALETKLVKKGDTVVLTAGVPVGTSGSTNLIKAQQIS</sequence>
<evidence type="ECO:0000313" key="21">
    <source>
        <dbReference type="Proteomes" id="UP000183995"/>
    </source>
</evidence>
<evidence type="ECO:0000259" key="18">
    <source>
        <dbReference type="Pfam" id="PF00224"/>
    </source>
</evidence>
<dbReference type="InterPro" id="IPR001697">
    <property type="entry name" value="Pyr_Knase"/>
</dbReference>
<keyword evidence="14 17" id="KW-0324">Glycolysis</keyword>
<comment type="cofactor">
    <cofactor evidence="1">
        <name>Mg(2+)</name>
        <dbReference type="ChEBI" id="CHEBI:18420"/>
    </cofactor>
</comment>
<evidence type="ECO:0000256" key="2">
    <source>
        <dbReference type="ARBA" id="ARBA00001958"/>
    </source>
</evidence>
<dbReference type="NCBIfam" id="NF004978">
    <property type="entry name" value="PRK06354.1"/>
    <property type="match status" value="1"/>
</dbReference>
<dbReference type="UniPathway" id="UPA00109">
    <property type="reaction ID" value="UER00188"/>
</dbReference>
<evidence type="ECO:0000313" key="20">
    <source>
        <dbReference type="EMBL" id="SHI22246.1"/>
    </source>
</evidence>
<evidence type="ECO:0000256" key="15">
    <source>
        <dbReference type="ARBA" id="ARBA00023317"/>
    </source>
</evidence>
<evidence type="ECO:0000256" key="6">
    <source>
        <dbReference type="ARBA" id="ARBA00018587"/>
    </source>
</evidence>
<dbReference type="PANTHER" id="PTHR11817">
    <property type="entry name" value="PYRUVATE KINASE"/>
    <property type="match status" value="1"/>
</dbReference>
<dbReference type="InterPro" id="IPR015806">
    <property type="entry name" value="Pyrv_Knase_insert_dom_sf"/>
</dbReference>
<feature type="domain" description="Pyruvate kinase C-terminal" evidence="19">
    <location>
        <begin position="356"/>
        <end position="467"/>
    </location>
</feature>
<accession>A0A1M5ZDH1</accession>
<dbReference type="SUPFAM" id="SSF51621">
    <property type="entry name" value="Phosphoenolpyruvate/pyruvate domain"/>
    <property type="match status" value="1"/>
</dbReference>
<evidence type="ECO:0000256" key="14">
    <source>
        <dbReference type="ARBA" id="ARBA00023152"/>
    </source>
</evidence>
<evidence type="ECO:0000256" key="12">
    <source>
        <dbReference type="ARBA" id="ARBA00022842"/>
    </source>
</evidence>
<keyword evidence="7 17" id="KW-0808">Transferase</keyword>
<dbReference type="Gene3D" id="3.40.1380.20">
    <property type="entry name" value="Pyruvate kinase, C-terminal domain"/>
    <property type="match status" value="1"/>
</dbReference>
<dbReference type="NCBIfam" id="NF004491">
    <property type="entry name" value="PRK05826.1"/>
    <property type="match status" value="1"/>
</dbReference>
<dbReference type="Gene3D" id="2.40.33.10">
    <property type="entry name" value="PK beta-barrel domain-like"/>
    <property type="match status" value="1"/>
</dbReference>
<evidence type="ECO:0000256" key="1">
    <source>
        <dbReference type="ARBA" id="ARBA00001946"/>
    </source>
</evidence>
<comment type="catalytic activity">
    <reaction evidence="17">
        <text>pyruvate + ATP = phosphoenolpyruvate + ADP + H(+)</text>
        <dbReference type="Rhea" id="RHEA:18157"/>
        <dbReference type="ChEBI" id="CHEBI:15361"/>
        <dbReference type="ChEBI" id="CHEBI:15378"/>
        <dbReference type="ChEBI" id="CHEBI:30616"/>
        <dbReference type="ChEBI" id="CHEBI:58702"/>
        <dbReference type="ChEBI" id="CHEBI:456216"/>
        <dbReference type="EC" id="2.7.1.40"/>
    </reaction>
</comment>
<dbReference type="PROSITE" id="PS00110">
    <property type="entry name" value="PYRUVATE_KINASE"/>
    <property type="match status" value="1"/>
</dbReference>
<dbReference type="InterPro" id="IPR036918">
    <property type="entry name" value="Pyrv_Knase_C_sf"/>
</dbReference>
<dbReference type="NCBIfam" id="TIGR01064">
    <property type="entry name" value="pyruv_kin"/>
    <property type="match status" value="1"/>
</dbReference>
<dbReference type="OrthoDB" id="9812123at2"/>
<reference evidence="20 21" key="1">
    <citation type="submission" date="2016-11" db="EMBL/GenBank/DDBJ databases">
        <authorList>
            <person name="Jaros S."/>
            <person name="Januszkiewicz K."/>
            <person name="Wedrychowicz H."/>
        </authorList>
    </citation>
    <scope>NUCLEOTIDE SEQUENCE [LARGE SCALE GENOMIC DNA]</scope>
    <source>
        <strain evidence="20 21">DSM 10068</strain>
    </source>
</reference>
<evidence type="ECO:0000256" key="4">
    <source>
        <dbReference type="ARBA" id="ARBA00008663"/>
    </source>
</evidence>
<dbReference type="SUPFAM" id="SSF50800">
    <property type="entry name" value="PK beta-barrel domain-like"/>
    <property type="match status" value="1"/>
</dbReference>
<name>A0A1M5ZDH1_9FIRM</name>
<dbReference type="Pfam" id="PF00224">
    <property type="entry name" value="PK"/>
    <property type="match status" value="1"/>
</dbReference>
<evidence type="ECO:0000256" key="7">
    <source>
        <dbReference type="ARBA" id="ARBA00022679"/>
    </source>
</evidence>
<dbReference type="GO" id="GO:0030955">
    <property type="term" value="F:potassium ion binding"/>
    <property type="evidence" value="ECO:0007669"/>
    <property type="project" value="UniProtKB-UniRule"/>
</dbReference>
<keyword evidence="9" id="KW-0547">Nucleotide-binding</keyword>
<evidence type="ECO:0000256" key="3">
    <source>
        <dbReference type="ARBA" id="ARBA00004997"/>
    </source>
</evidence>
<dbReference type="SUPFAM" id="SSF52935">
    <property type="entry name" value="PK C-terminal domain-like"/>
    <property type="match status" value="1"/>
</dbReference>
<evidence type="ECO:0000256" key="13">
    <source>
        <dbReference type="ARBA" id="ARBA00022958"/>
    </source>
</evidence>
<dbReference type="EMBL" id="FQXV01000017">
    <property type="protein sequence ID" value="SHI22246.1"/>
    <property type="molecule type" value="Genomic_DNA"/>
</dbReference>
<evidence type="ECO:0000256" key="16">
    <source>
        <dbReference type="NCBIfam" id="TIGR01064"/>
    </source>
</evidence>
<evidence type="ECO:0000256" key="10">
    <source>
        <dbReference type="ARBA" id="ARBA00022777"/>
    </source>
</evidence>
<dbReference type="Gene3D" id="3.20.20.60">
    <property type="entry name" value="Phosphoenolpyruvate-binding domains"/>
    <property type="match status" value="1"/>
</dbReference>
<evidence type="ECO:0000256" key="8">
    <source>
        <dbReference type="ARBA" id="ARBA00022723"/>
    </source>
</evidence>
<keyword evidence="10 17" id="KW-0418">Kinase</keyword>
<dbReference type="AlphaFoldDB" id="A0A1M5ZDH1"/>
<dbReference type="InterPro" id="IPR015795">
    <property type="entry name" value="Pyrv_Knase_C"/>
</dbReference>
<dbReference type="GO" id="GO:0016301">
    <property type="term" value="F:kinase activity"/>
    <property type="evidence" value="ECO:0007669"/>
    <property type="project" value="UniProtKB-KW"/>
</dbReference>
<evidence type="ECO:0000256" key="11">
    <source>
        <dbReference type="ARBA" id="ARBA00022840"/>
    </source>
</evidence>
<dbReference type="InterPro" id="IPR015793">
    <property type="entry name" value="Pyrv_Knase_brl"/>
</dbReference>
<dbReference type="EC" id="2.7.1.40" evidence="5 16"/>
<dbReference type="InterPro" id="IPR015813">
    <property type="entry name" value="Pyrv/PenolPyrv_kinase-like_dom"/>
</dbReference>
<dbReference type="RefSeq" id="WP_073082329.1">
    <property type="nucleotide sequence ID" value="NZ_FQXV01000017.1"/>
</dbReference>
<comment type="cofactor">
    <cofactor evidence="2">
        <name>K(+)</name>
        <dbReference type="ChEBI" id="CHEBI:29103"/>
    </cofactor>
</comment>
<dbReference type="STRING" id="1123282.SAMN02745823_03573"/>
<keyword evidence="21" id="KW-1185">Reference proteome</keyword>
<dbReference type="FunFam" id="2.40.33.10:FF:000001">
    <property type="entry name" value="Pyruvate kinase"/>
    <property type="match status" value="1"/>
</dbReference>
<dbReference type="PRINTS" id="PR01050">
    <property type="entry name" value="PYRUVTKNASE"/>
</dbReference>
<protein>
    <recommendedName>
        <fullName evidence="6 16">Pyruvate kinase</fullName>
        <ecNumber evidence="5 16">2.7.1.40</ecNumber>
    </recommendedName>
</protein>
<keyword evidence="15 20" id="KW-0670">Pyruvate</keyword>
<dbReference type="Pfam" id="PF02887">
    <property type="entry name" value="PK_C"/>
    <property type="match status" value="1"/>
</dbReference>
<keyword evidence="11" id="KW-0067">ATP-binding</keyword>
<dbReference type="InterPro" id="IPR018209">
    <property type="entry name" value="Pyrv_Knase_AS"/>
</dbReference>
<comment type="similarity">
    <text evidence="4 17">Belongs to the pyruvate kinase family.</text>
</comment>
<dbReference type="GO" id="GO:0005524">
    <property type="term" value="F:ATP binding"/>
    <property type="evidence" value="ECO:0007669"/>
    <property type="project" value="UniProtKB-KW"/>
</dbReference>
<evidence type="ECO:0000256" key="9">
    <source>
        <dbReference type="ARBA" id="ARBA00022741"/>
    </source>
</evidence>
<gene>
    <name evidence="20" type="ORF">SAMN02745823_03573</name>
</gene>
<dbReference type="GO" id="GO:0004743">
    <property type="term" value="F:pyruvate kinase activity"/>
    <property type="evidence" value="ECO:0007669"/>
    <property type="project" value="UniProtKB-UniRule"/>
</dbReference>
<comment type="pathway">
    <text evidence="3 17">Carbohydrate degradation; glycolysis; pyruvate from D-glyceraldehyde 3-phosphate: step 5/5.</text>
</comment>
<dbReference type="Proteomes" id="UP000183995">
    <property type="component" value="Unassembled WGS sequence"/>
</dbReference>
<evidence type="ECO:0000256" key="5">
    <source>
        <dbReference type="ARBA" id="ARBA00012142"/>
    </source>
</evidence>